<organism evidence="2 3">
    <name type="scientific">Pseudoalteromonas prydzensis</name>
    <dbReference type="NCBI Taxonomy" id="182141"/>
    <lineage>
        <taxon>Bacteria</taxon>
        <taxon>Pseudomonadati</taxon>
        <taxon>Pseudomonadota</taxon>
        <taxon>Gammaproteobacteria</taxon>
        <taxon>Alteromonadales</taxon>
        <taxon>Pseudoalteromonadaceae</taxon>
        <taxon>Pseudoalteromonas</taxon>
    </lineage>
</organism>
<name>A0ABR9FL36_9GAMM</name>
<accession>A0ABR9FL36</accession>
<comment type="caution">
    <text evidence="2">The sequence shown here is derived from an EMBL/GenBank/DDBJ whole genome shotgun (WGS) entry which is preliminary data.</text>
</comment>
<sequence>MNFAIKKCIAWGDGKTCDSDWQAFANSASLDAQTLTLPELKMIPAMQRRRLSGFAKITLHCALEVSGEYQHGIASVFSSRHGDLHKTSKLISDVASKDALSPTHFGLSVHNAVGGLFSIFTGNKAPLSAVSAGEDSFFMGLVDAVAKLHHHGYQRILYVYSDQAVPAIYQDYVQQQPDNAAIGLLIEPANNTDNSFTLTCTSHDQQKVTENSQLQALDFLKFYFTNQNTLTVESKYYQWQLSRL</sequence>
<reference evidence="2 3" key="1">
    <citation type="submission" date="2020-07" db="EMBL/GenBank/DDBJ databases">
        <title>Halophilic bacteria isolated from french cheeses.</title>
        <authorList>
            <person name="Kothe C.I."/>
            <person name="Farah-Kraiem B."/>
            <person name="Renault P."/>
            <person name="Dridi B."/>
        </authorList>
    </citation>
    <scope>NUCLEOTIDE SEQUENCE [LARGE SCALE GENOMIC DNA]</scope>
    <source>
        <strain evidence="2 3">FME14</strain>
    </source>
</reference>
<proteinExistence type="predicted"/>
<gene>
    <name evidence="2" type="ORF">EI167_08805</name>
</gene>
<dbReference type="EMBL" id="RRZA01000022">
    <property type="protein sequence ID" value="MBE0457548.1"/>
    <property type="molecule type" value="Genomic_DNA"/>
</dbReference>
<evidence type="ECO:0000313" key="3">
    <source>
        <dbReference type="Proteomes" id="UP000707245"/>
    </source>
</evidence>
<evidence type="ECO:0000313" key="2">
    <source>
        <dbReference type="EMBL" id="MBE0457548.1"/>
    </source>
</evidence>
<feature type="domain" description="Beta-ketoacyl synthase-like N-terminal" evidence="1">
    <location>
        <begin position="21"/>
        <end position="240"/>
    </location>
</feature>
<dbReference type="InterPro" id="IPR014030">
    <property type="entry name" value="Ketoacyl_synth_N"/>
</dbReference>
<dbReference type="RefSeq" id="WP_192541476.1">
    <property type="nucleotide sequence ID" value="NZ_JBQELX010000057.1"/>
</dbReference>
<keyword evidence="3" id="KW-1185">Reference proteome</keyword>
<evidence type="ECO:0000259" key="1">
    <source>
        <dbReference type="Pfam" id="PF13723"/>
    </source>
</evidence>
<dbReference type="Pfam" id="PF13723">
    <property type="entry name" value="Ketoacyl-synt_2"/>
    <property type="match status" value="1"/>
</dbReference>
<protein>
    <submittedName>
        <fullName evidence="2">Beta-ketoacyl synthase chain length factor</fullName>
    </submittedName>
</protein>
<dbReference type="Proteomes" id="UP000707245">
    <property type="component" value="Unassembled WGS sequence"/>
</dbReference>